<keyword evidence="1 2" id="KW-0732">Signal</keyword>
<organism evidence="4 5">
    <name type="scientific">Spirochaeta africana (strain ATCC 700263 / DSM 8902 / Z-7692)</name>
    <dbReference type="NCBI Taxonomy" id="889378"/>
    <lineage>
        <taxon>Bacteria</taxon>
        <taxon>Pseudomonadati</taxon>
        <taxon>Spirochaetota</taxon>
        <taxon>Spirochaetia</taxon>
        <taxon>Spirochaetales</taxon>
        <taxon>Spirochaetaceae</taxon>
        <taxon>Spirochaeta</taxon>
    </lineage>
</organism>
<evidence type="ECO:0000256" key="1">
    <source>
        <dbReference type="ARBA" id="ARBA00022729"/>
    </source>
</evidence>
<proteinExistence type="predicted"/>
<dbReference type="RefSeq" id="WP_014454936.1">
    <property type="nucleotide sequence ID" value="NC_017098.1"/>
</dbReference>
<dbReference type="AlphaFoldDB" id="H9UHE6"/>
<dbReference type="InterPro" id="IPR001638">
    <property type="entry name" value="Solute-binding_3/MltF_N"/>
</dbReference>
<evidence type="ECO:0000313" key="5">
    <source>
        <dbReference type="Proteomes" id="UP000007383"/>
    </source>
</evidence>
<keyword evidence="5" id="KW-1185">Reference proteome</keyword>
<dbReference type="PANTHER" id="PTHR35936:SF17">
    <property type="entry name" value="ARGININE-BINDING EXTRACELLULAR PROTEIN ARTP"/>
    <property type="match status" value="1"/>
</dbReference>
<dbReference type="KEGG" id="sfc:Spiaf_0847"/>
<evidence type="ECO:0000313" key="4">
    <source>
        <dbReference type="EMBL" id="AFG36939.1"/>
    </source>
</evidence>
<dbReference type="STRING" id="889378.Spiaf_0847"/>
<dbReference type="OrthoDB" id="9774451at2"/>
<feature type="chain" id="PRO_5003623019" evidence="2">
    <location>
        <begin position="36"/>
        <end position="287"/>
    </location>
</feature>
<dbReference type="eggNOG" id="COG0834">
    <property type="taxonomic scope" value="Bacteria"/>
</dbReference>
<name>H9UHE6_SPIAZ</name>
<dbReference type="Proteomes" id="UP000007383">
    <property type="component" value="Chromosome"/>
</dbReference>
<dbReference type="EMBL" id="CP003282">
    <property type="protein sequence ID" value="AFG36939.1"/>
    <property type="molecule type" value="Genomic_DNA"/>
</dbReference>
<dbReference type="PATRIC" id="fig|889378.3.peg.850"/>
<gene>
    <name evidence="4" type="ordered locus">Spiaf_0847</name>
</gene>
<accession>H9UHE6</accession>
<dbReference type="PANTHER" id="PTHR35936">
    <property type="entry name" value="MEMBRANE-BOUND LYTIC MUREIN TRANSGLYCOSYLASE F"/>
    <property type="match status" value="1"/>
</dbReference>
<dbReference type="Gene3D" id="3.40.190.10">
    <property type="entry name" value="Periplasmic binding protein-like II"/>
    <property type="match status" value="2"/>
</dbReference>
<dbReference type="SUPFAM" id="SSF53850">
    <property type="entry name" value="Periplasmic binding protein-like II"/>
    <property type="match status" value="1"/>
</dbReference>
<evidence type="ECO:0000256" key="2">
    <source>
        <dbReference type="SAM" id="SignalP"/>
    </source>
</evidence>
<protein>
    <submittedName>
        <fullName evidence="4">Periplasmic component of amino acid ABC-type transporter/signal transduction system</fullName>
    </submittedName>
</protein>
<sequence>MKNLPDLRAPILRYLSASLLLALALSLLTPMFASAAGQPESDVLKVGMDLRYPPFETRDQQGNPEGISVDLATAFGEYIGQPVRIVDTNFASLIPALNAGDIDVIIASMSRTPERARAVEFSDTYLYFKIISLVNRDFAETHGITEDSTTDDLTSLEATRFTGITGQVSASIPQSLGFDVEVATNLESAVLNVVQGSADVLMMSAFPVTRGHMANPEDTIVVWDPFESSPIAMGFRQDSLELKEQANAFIAGLAEPGGVYDQLAEKWDDTIRERLGRYGLEFFLTAD</sequence>
<evidence type="ECO:0000259" key="3">
    <source>
        <dbReference type="SMART" id="SM00062"/>
    </source>
</evidence>
<dbReference type="HOGENOM" id="CLU_019602_18_2_12"/>
<feature type="signal peptide" evidence="2">
    <location>
        <begin position="1"/>
        <end position="35"/>
    </location>
</feature>
<reference evidence="5" key="1">
    <citation type="journal article" date="2013" name="Stand. Genomic Sci.">
        <title>Complete genome sequence of the halophilic bacterium Spirochaeta africana type strain (Z-7692(T)) from the alkaline Lake Magadi in the East African Rift.</title>
        <authorList>
            <person name="Liolos K."/>
            <person name="Abt B."/>
            <person name="Scheuner C."/>
            <person name="Teshima H."/>
            <person name="Held B."/>
            <person name="Lapidus A."/>
            <person name="Nolan M."/>
            <person name="Lucas S."/>
            <person name="Deshpande S."/>
            <person name="Cheng J.F."/>
            <person name="Tapia R."/>
            <person name="Goodwin L.A."/>
            <person name="Pitluck S."/>
            <person name="Pagani I."/>
            <person name="Ivanova N."/>
            <person name="Mavromatis K."/>
            <person name="Mikhailova N."/>
            <person name="Huntemann M."/>
            <person name="Pati A."/>
            <person name="Chen A."/>
            <person name="Palaniappan K."/>
            <person name="Land M."/>
            <person name="Rohde M."/>
            <person name="Tindall B.J."/>
            <person name="Detter J.C."/>
            <person name="Goker M."/>
            <person name="Bristow J."/>
            <person name="Eisen J.A."/>
            <person name="Markowitz V."/>
            <person name="Hugenholtz P."/>
            <person name="Woyke T."/>
            <person name="Klenk H.P."/>
            <person name="Kyrpides N.C."/>
        </authorList>
    </citation>
    <scope>NUCLEOTIDE SEQUENCE</scope>
    <source>
        <strain evidence="5">ATCC 700263 / DSM 8902 / Z-7692</strain>
    </source>
</reference>
<feature type="domain" description="Solute-binding protein family 3/N-terminal" evidence="3">
    <location>
        <begin position="43"/>
        <end position="271"/>
    </location>
</feature>
<dbReference type="Pfam" id="PF00497">
    <property type="entry name" value="SBP_bac_3"/>
    <property type="match status" value="1"/>
</dbReference>
<dbReference type="SMART" id="SM00062">
    <property type="entry name" value="PBPb"/>
    <property type="match status" value="1"/>
</dbReference>